<gene>
    <name evidence="3" type="ORF">A163_01185</name>
</gene>
<dbReference type="EMBL" id="AJZO02000245">
    <property type="protein sequence ID" value="OEF45010.1"/>
    <property type="molecule type" value="Genomic_DNA"/>
</dbReference>
<evidence type="ECO:0000313" key="4">
    <source>
        <dbReference type="Proteomes" id="UP000094638"/>
    </source>
</evidence>
<dbReference type="Proteomes" id="UP000094638">
    <property type="component" value="Unassembled WGS sequence"/>
</dbReference>
<dbReference type="Pfam" id="PF18840">
    <property type="entry name" value="LPD25"/>
    <property type="match status" value="1"/>
</dbReference>
<feature type="domain" description="Large polyvalent protein associated" evidence="2">
    <location>
        <begin position="7"/>
        <end position="94"/>
    </location>
</feature>
<reference evidence="3 4" key="1">
    <citation type="journal article" date="2012" name="Science">
        <title>Ecological populations of bacteria act as socially cohesive units of antibiotic production and resistance.</title>
        <authorList>
            <person name="Cordero O.X."/>
            <person name="Wildschutte H."/>
            <person name="Kirkup B."/>
            <person name="Proehl S."/>
            <person name="Ngo L."/>
            <person name="Hussain F."/>
            <person name="Le Roux F."/>
            <person name="Mincer T."/>
            <person name="Polz M.F."/>
        </authorList>
    </citation>
    <scope>NUCLEOTIDE SEQUENCE [LARGE SCALE GENOMIC DNA]</scope>
    <source>
        <strain evidence="3 4">1F-267</strain>
    </source>
</reference>
<organism evidence="3 4">
    <name type="scientific">Vibrio tasmaniensis 1F-267</name>
    <dbReference type="NCBI Taxonomy" id="1191324"/>
    <lineage>
        <taxon>Bacteria</taxon>
        <taxon>Pseudomonadati</taxon>
        <taxon>Pseudomonadota</taxon>
        <taxon>Gammaproteobacteria</taxon>
        <taxon>Vibrionales</taxon>
        <taxon>Vibrionaceae</taxon>
        <taxon>Vibrio</taxon>
    </lineage>
</organism>
<comment type="caution">
    <text evidence="3">The sequence shown here is derived from an EMBL/GenBank/DDBJ whole genome shotgun (WGS) entry which is preliminary data.</text>
</comment>
<proteinExistence type="predicted"/>
<keyword evidence="1" id="KW-0175">Coiled coil</keyword>
<evidence type="ECO:0000313" key="3">
    <source>
        <dbReference type="EMBL" id="OEF45010.1"/>
    </source>
</evidence>
<dbReference type="RefSeq" id="WP_017103368.1">
    <property type="nucleotide sequence ID" value="NZ_AJZO02000245.1"/>
</dbReference>
<sequence length="294" mass="34163">MESLVNNITPVFVEVTASESRSFQKEHQYPFAEFEALALSVALTNPVGGYDKTYVRVHFSNQDIYECRLDLGCGGNDQGFAEHCLAIMEYDEREQYKAQLEKRPPANHYQKIVEQLKQYHFDQQLILIARHKAKEATANAKAEEQKQEELKRIEQQKAFELHRQKEQEFQDDLDVPDWAKAVIVATLTEYDSDNSDPFGGYHQTKTVRTIILAWSKHTRNLFPELRKACLSHSDTQFLHDKNQSLEHRQPHWSGDGYFLSDRDYIRHGWQVRKVLLGNTIKAHNVPFGEWAITG</sequence>
<accession>A0ABX3B2G6</accession>
<feature type="coiled-coil region" evidence="1">
    <location>
        <begin position="128"/>
        <end position="163"/>
    </location>
</feature>
<evidence type="ECO:0000256" key="1">
    <source>
        <dbReference type="SAM" id="Coils"/>
    </source>
</evidence>
<keyword evidence="4" id="KW-1185">Reference proteome</keyword>
<dbReference type="InterPro" id="IPR041045">
    <property type="entry name" value="LPD25"/>
</dbReference>
<evidence type="ECO:0000259" key="2">
    <source>
        <dbReference type="Pfam" id="PF18840"/>
    </source>
</evidence>
<name>A0ABX3B2G6_9VIBR</name>
<protein>
    <recommendedName>
        <fullName evidence="2">Large polyvalent protein associated domain-containing protein</fullName>
    </recommendedName>
</protein>